<accession>A0ABR8E813</accession>
<dbReference type="Pfam" id="PF21826">
    <property type="entry name" value="DUF6887"/>
    <property type="match status" value="1"/>
</dbReference>
<dbReference type="InterPro" id="IPR054053">
    <property type="entry name" value="DUF6887"/>
</dbReference>
<keyword evidence="2" id="KW-1185">Reference proteome</keyword>
<name>A0ABR8E813_9CYAN</name>
<sequence>MNQESGSLWHEPKYSMTNSELKAYIKANRNDESACHEALKVLMNRRNENAPKYSLDLPMEEMQAVFSEKLQSKQ</sequence>
<organism evidence="1 2">
    <name type="scientific">Planktothricoides raciborskii FACHB-1370</name>
    <dbReference type="NCBI Taxonomy" id="2949576"/>
    <lineage>
        <taxon>Bacteria</taxon>
        <taxon>Bacillati</taxon>
        <taxon>Cyanobacteriota</taxon>
        <taxon>Cyanophyceae</taxon>
        <taxon>Oscillatoriophycideae</taxon>
        <taxon>Oscillatoriales</taxon>
        <taxon>Oscillatoriaceae</taxon>
        <taxon>Planktothricoides</taxon>
    </lineage>
</organism>
<proteinExistence type="predicted"/>
<comment type="caution">
    <text evidence="1">The sequence shown here is derived from an EMBL/GenBank/DDBJ whole genome shotgun (WGS) entry which is preliminary data.</text>
</comment>
<evidence type="ECO:0000313" key="1">
    <source>
        <dbReference type="EMBL" id="MBD2542843.1"/>
    </source>
</evidence>
<reference evidence="1 2" key="1">
    <citation type="journal article" date="2020" name="ISME J.">
        <title>Comparative genomics reveals insights into cyanobacterial evolution and habitat adaptation.</title>
        <authorList>
            <person name="Chen M.Y."/>
            <person name="Teng W.K."/>
            <person name="Zhao L."/>
            <person name="Hu C.X."/>
            <person name="Zhou Y.K."/>
            <person name="Han B.P."/>
            <person name="Song L.R."/>
            <person name="Shu W.S."/>
        </authorList>
    </citation>
    <scope>NUCLEOTIDE SEQUENCE [LARGE SCALE GENOMIC DNA]</scope>
    <source>
        <strain evidence="1 2">FACHB-1370</strain>
    </source>
</reference>
<dbReference type="EMBL" id="JACJSK010000003">
    <property type="protein sequence ID" value="MBD2542843.1"/>
    <property type="molecule type" value="Genomic_DNA"/>
</dbReference>
<evidence type="ECO:0000313" key="2">
    <source>
        <dbReference type="Proteomes" id="UP000641954"/>
    </source>
</evidence>
<gene>
    <name evidence="1" type="ORF">H6G72_03015</name>
</gene>
<dbReference type="RefSeq" id="WP_190877151.1">
    <property type="nucleotide sequence ID" value="NZ_JACJSK010000003.1"/>
</dbReference>
<protein>
    <submittedName>
        <fullName evidence="1">Uncharacterized protein</fullName>
    </submittedName>
</protein>
<dbReference type="Proteomes" id="UP000641954">
    <property type="component" value="Unassembled WGS sequence"/>
</dbReference>